<dbReference type="Proteomes" id="UP000479190">
    <property type="component" value="Unassembled WGS sequence"/>
</dbReference>
<gene>
    <name evidence="2" type="ORF">TBRA_LOCUS8762</name>
</gene>
<evidence type="ECO:0000313" key="2">
    <source>
        <dbReference type="EMBL" id="CAB0036921.1"/>
    </source>
</evidence>
<feature type="compositionally biased region" description="Polar residues" evidence="1">
    <location>
        <begin position="202"/>
        <end position="238"/>
    </location>
</feature>
<evidence type="ECO:0000313" key="3">
    <source>
        <dbReference type="Proteomes" id="UP000479190"/>
    </source>
</evidence>
<dbReference type="AlphaFoldDB" id="A0A6H5IIN8"/>
<evidence type="ECO:0008006" key="4">
    <source>
        <dbReference type="Google" id="ProtNLM"/>
    </source>
</evidence>
<reference evidence="2 3" key="1">
    <citation type="submission" date="2020-02" db="EMBL/GenBank/DDBJ databases">
        <authorList>
            <person name="Ferguson B K."/>
        </authorList>
    </citation>
    <scope>NUCLEOTIDE SEQUENCE [LARGE SCALE GENOMIC DNA]</scope>
</reference>
<proteinExistence type="predicted"/>
<sequence>MQQRIDSNYDELSRRVNGRNSCTSGSLHHFKCELPTFRSPAVDRPLQFLRDLLDYMQFVHVTRQDFKMIIKQSLKGSARDWWEYVESDIDSADAFRTAFARKYWSREDQQKVRHKLEFGFYNKSDGASRSEYVLRLYNTAKMLSNRPTEEEFVEKFARHFDDTVQQTVLTLNINTMEAFTQMLDRQDRAGPVNAPRTIPSPIENTSAARVDNRQNYPRPNTTQNRAASPYPQNRSFTYSRDESYMQRRDRSPGVPRTDRPYRRTDQRDTRQTLDDQSQCRASSRIYDIEQRRRGHFWR</sequence>
<name>A0A6H5IIN8_9HYME</name>
<accession>A0A6H5IIN8</accession>
<dbReference type="OrthoDB" id="7555401at2759"/>
<protein>
    <recommendedName>
        <fullName evidence="4">Retrotransposon gag domain-containing protein</fullName>
    </recommendedName>
</protein>
<organism evidence="2 3">
    <name type="scientific">Trichogramma brassicae</name>
    <dbReference type="NCBI Taxonomy" id="86971"/>
    <lineage>
        <taxon>Eukaryota</taxon>
        <taxon>Metazoa</taxon>
        <taxon>Ecdysozoa</taxon>
        <taxon>Arthropoda</taxon>
        <taxon>Hexapoda</taxon>
        <taxon>Insecta</taxon>
        <taxon>Pterygota</taxon>
        <taxon>Neoptera</taxon>
        <taxon>Endopterygota</taxon>
        <taxon>Hymenoptera</taxon>
        <taxon>Apocrita</taxon>
        <taxon>Proctotrupomorpha</taxon>
        <taxon>Chalcidoidea</taxon>
        <taxon>Trichogrammatidae</taxon>
        <taxon>Trichogramma</taxon>
    </lineage>
</organism>
<keyword evidence="3" id="KW-1185">Reference proteome</keyword>
<evidence type="ECO:0000256" key="1">
    <source>
        <dbReference type="SAM" id="MobiDB-lite"/>
    </source>
</evidence>
<feature type="region of interest" description="Disordered" evidence="1">
    <location>
        <begin position="189"/>
        <end position="279"/>
    </location>
</feature>
<feature type="compositionally biased region" description="Basic and acidic residues" evidence="1">
    <location>
        <begin position="239"/>
        <end position="273"/>
    </location>
</feature>
<dbReference type="EMBL" id="CADCXV010000836">
    <property type="protein sequence ID" value="CAB0036921.1"/>
    <property type="molecule type" value="Genomic_DNA"/>
</dbReference>